<dbReference type="SUPFAM" id="SSF52540">
    <property type="entry name" value="P-loop containing nucleoside triphosphate hydrolases"/>
    <property type="match status" value="1"/>
</dbReference>
<dbReference type="Pfam" id="PF00005">
    <property type="entry name" value="ABC_tran"/>
    <property type="match status" value="1"/>
</dbReference>
<dbReference type="PROSITE" id="PS50893">
    <property type="entry name" value="ABC_TRANSPORTER_2"/>
    <property type="match status" value="1"/>
</dbReference>
<organism evidence="4">
    <name type="scientific">Mesotoga infera</name>
    <dbReference type="NCBI Taxonomy" id="1236046"/>
    <lineage>
        <taxon>Bacteria</taxon>
        <taxon>Thermotogati</taxon>
        <taxon>Thermotogota</taxon>
        <taxon>Thermotogae</taxon>
        <taxon>Kosmotogales</taxon>
        <taxon>Kosmotogaceae</taxon>
        <taxon>Mesotoga</taxon>
    </lineage>
</organism>
<dbReference type="Gene3D" id="3.40.50.300">
    <property type="entry name" value="P-loop containing nucleotide triphosphate hydrolases"/>
    <property type="match status" value="1"/>
</dbReference>
<feature type="domain" description="ABC transporter" evidence="3">
    <location>
        <begin position="2"/>
        <end position="240"/>
    </location>
</feature>
<protein>
    <submittedName>
        <fullName evidence="4">ATP-binding cassette domain-containing protein</fullName>
    </submittedName>
</protein>
<dbReference type="GO" id="GO:0022857">
    <property type="term" value="F:transmembrane transporter activity"/>
    <property type="evidence" value="ECO:0007669"/>
    <property type="project" value="TreeGrafter"/>
</dbReference>
<evidence type="ECO:0000259" key="3">
    <source>
        <dbReference type="PROSITE" id="PS50893"/>
    </source>
</evidence>
<accession>A0A7C1H9Z7</accession>
<dbReference type="Proteomes" id="UP000886198">
    <property type="component" value="Unassembled WGS sequence"/>
</dbReference>
<dbReference type="InterPro" id="IPR015854">
    <property type="entry name" value="ABC_transpr_LolD-like"/>
</dbReference>
<comment type="caution">
    <text evidence="4">The sequence shown here is derived from an EMBL/GenBank/DDBJ whole genome shotgun (WGS) entry which is preliminary data.</text>
</comment>
<dbReference type="InterPro" id="IPR027417">
    <property type="entry name" value="P-loop_NTPase"/>
</dbReference>
<dbReference type="GO" id="GO:0005886">
    <property type="term" value="C:plasma membrane"/>
    <property type="evidence" value="ECO:0007669"/>
    <property type="project" value="TreeGrafter"/>
</dbReference>
<evidence type="ECO:0000313" key="4">
    <source>
        <dbReference type="EMBL" id="HDP78228.1"/>
    </source>
</evidence>
<dbReference type="SMART" id="SM00382">
    <property type="entry name" value="AAA"/>
    <property type="match status" value="1"/>
</dbReference>
<gene>
    <name evidence="4" type="ORF">ENN47_08615</name>
</gene>
<dbReference type="GO" id="GO:0016887">
    <property type="term" value="F:ATP hydrolysis activity"/>
    <property type="evidence" value="ECO:0007669"/>
    <property type="project" value="InterPro"/>
</dbReference>
<sequence length="240" mass="26504">MVEFKDLTVVYNQGMENERVALKNVSLTIPEGQFVTIVGPNGAGKSTLLKVILGEVQPTSGLYIIDDRTMNCMKPHRLAEFIGRVNQDPNTGIFPALTIAENLIIASKKGNRPFRFSSVKEEAISLLRDLGLGLEDRMKTKAGELSGGQKQSLAMVMAILSKPRLLLLDEHTAALDPDSASRVMELTARINREYDITIIMITHNMEIANSYGERLMRLIEGEVANDGIREILSRATSVMC</sequence>
<dbReference type="PANTHER" id="PTHR24220">
    <property type="entry name" value="IMPORT ATP-BINDING PROTEIN"/>
    <property type="match status" value="1"/>
</dbReference>
<dbReference type="GO" id="GO:0005524">
    <property type="term" value="F:ATP binding"/>
    <property type="evidence" value="ECO:0007669"/>
    <property type="project" value="UniProtKB-KW"/>
</dbReference>
<dbReference type="AlphaFoldDB" id="A0A7C1H9Z7"/>
<evidence type="ECO:0000256" key="2">
    <source>
        <dbReference type="ARBA" id="ARBA00022840"/>
    </source>
</evidence>
<evidence type="ECO:0000256" key="1">
    <source>
        <dbReference type="ARBA" id="ARBA00022741"/>
    </source>
</evidence>
<dbReference type="PANTHER" id="PTHR24220:SF692">
    <property type="entry name" value="ABC TRANSPORTER DOMAIN-CONTAINING PROTEIN"/>
    <property type="match status" value="1"/>
</dbReference>
<dbReference type="InterPro" id="IPR003593">
    <property type="entry name" value="AAA+_ATPase"/>
</dbReference>
<reference evidence="4" key="1">
    <citation type="journal article" date="2020" name="mSystems">
        <title>Genome- and Community-Level Interaction Insights into Carbon Utilization and Element Cycling Functions of Hydrothermarchaeota in Hydrothermal Sediment.</title>
        <authorList>
            <person name="Zhou Z."/>
            <person name="Liu Y."/>
            <person name="Xu W."/>
            <person name="Pan J."/>
            <person name="Luo Z.H."/>
            <person name="Li M."/>
        </authorList>
    </citation>
    <scope>NUCLEOTIDE SEQUENCE [LARGE SCALE GENOMIC DNA]</scope>
    <source>
        <strain evidence="4">SpSt-1179</strain>
    </source>
</reference>
<proteinExistence type="predicted"/>
<keyword evidence="1" id="KW-0547">Nucleotide-binding</keyword>
<name>A0A7C1H9Z7_9BACT</name>
<keyword evidence="2 4" id="KW-0067">ATP-binding</keyword>
<dbReference type="InterPro" id="IPR003439">
    <property type="entry name" value="ABC_transporter-like_ATP-bd"/>
</dbReference>
<dbReference type="EMBL" id="DSBT01000253">
    <property type="protein sequence ID" value="HDP78228.1"/>
    <property type="molecule type" value="Genomic_DNA"/>
</dbReference>